<feature type="region of interest" description="Disordered" evidence="1">
    <location>
        <begin position="1"/>
        <end position="21"/>
    </location>
</feature>
<evidence type="ECO:0000256" key="1">
    <source>
        <dbReference type="SAM" id="MobiDB-lite"/>
    </source>
</evidence>
<accession>A0A6A5WRY1</accession>
<dbReference type="Proteomes" id="UP000799779">
    <property type="component" value="Unassembled WGS sequence"/>
</dbReference>
<protein>
    <submittedName>
        <fullName evidence="2">Uncharacterized protein</fullName>
    </submittedName>
</protein>
<dbReference type="EMBL" id="ML977572">
    <property type="protein sequence ID" value="KAF2003539.1"/>
    <property type="molecule type" value="Genomic_DNA"/>
</dbReference>
<proteinExistence type="predicted"/>
<evidence type="ECO:0000313" key="3">
    <source>
        <dbReference type="Proteomes" id="UP000799779"/>
    </source>
</evidence>
<sequence length="125" mass="13401">MANTITPENPSAHGAGPHGQTEIINLGKSEGQRSFHWRQDRGQWTAAVSFTCLVSLLSLLTVSTASETSTERPGLKRPLSDGLCDTITTTGPDTNNPTFLDLARWQLPDDHTLVELLSASIGTDG</sequence>
<dbReference type="AlphaFoldDB" id="A0A6A5WRY1"/>
<reference evidence="2" key="1">
    <citation type="journal article" date="2020" name="Stud. Mycol.">
        <title>101 Dothideomycetes genomes: a test case for predicting lifestyles and emergence of pathogens.</title>
        <authorList>
            <person name="Haridas S."/>
            <person name="Albert R."/>
            <person name="Binder M."/>
            <person name="Bloem J."/>
            <person name="Labutti K."/>
            <person name="Salamov A."/>
            <person name="Andreopoulos B."/>
            <person name="Baker S."/>
            <person name="Barry K."/>
            <person name="Bills G."/>
            <person name="Bluhm B."/>
            <person name="Cannon C."/>
            <person name="Castanera R."/>
            <person name="Culley D."/>
            <person name="Daum C."/>
            <person name="Ezra D."/>
            <person name="Gonzalez J."/>
            <person name="Henrissat B."/>
            <person name="Kuo A."/>
            <person name="Liang C."/>
            <person name="Lipzen A."/>
            <person name="Lutzoni F."/>
            <person name="Magnuson J."/>
            <person name="Mondo S."/>
            <person name="Nolan M."/>
            <person name="Ohm R."/>
            <person name="Pangilinan J."/>
            <person name="Park H.-J."/>
            <person name="Ramirez L."/>
            <person name="Alfaro M."/>
            <person name="Sun H."/>
            <person name="Tritt A."/>
            <person name="Yoshinaga Y."/>
            <person name="Zwiers L.-H."/>
            <person name="Turgeon B."/>
            <person name="Goodwin S."/>
            <person name="Spatafora J."/>
            <person name="Crous P."/>
            <person name="Grigoriev I."/>
        </authorList>
    </citation>
    <scope>NUCLEOTIDE SEQUENCE</scope>
    <source>
        <strain evidence="2">CBS 123094</strain>
    </source>
</reference>
<keyword evidence="3" id="KW-1185">Reference proteome</keyword>
<name>A0A6A5WRY1_9PLEO</name>
<evidence type="ECO:0000313" key="2">
    <source>
        <dbReference type="EMBL" id="KAF2003539.1"/>
    </source>
</evidence>
<organism evidence="2 3">
    <name type="scientific">Amniculicola lignicola CBS 123094</name>
    <dbReference type="NCBI Taxonomy" id="1392246"/>
    <lineage>
        <taxon>Eukaryota</taxon>
        <taxon>Fungi</taxon>
        <taxon>Dikarya</taxon>
        <taxon>Ascomycota</taxon>
        <taxon>Pezizomycotina</taxon>
        <taxon>Dothideomycetes</taxon>
        <taxon>Pleosporomycetidae</taxon>
        <taxon>Pleosporales</taxon>
        <taxon>Amniculicolaceae</taxon>
        <taxon>Amniculicola</taxon>
    </lineage>
</organism>
<gene>
    <name evidence="2" type="ORF">P154DRAFT_95024</name>
</gene>